<evidence type="ECO:0000259" key="8">
    <source>
        <dbReference type="PROSITE" id="PS50110"/>
    </source>
</evidence>
<evidence type="ECO:0000256" key="4">
    <source>
        <dbReference type="ARBA" id="ARBA00023125"/>
    </source>
</evidence>
<dbReference type="Gene3D" id="1.25.40.10">
    <property type="entry name" value="Tetratricopeptide repeat domain"/>
    <property type="match status" value="1"/>
</dbReference>
<dbReference type="PANTHER" id="PTHR48111">
    <property type="entry name" value="REGULATOR OF RPOS"/>
    <property type="match status" value="1"/>
</dbReference>
<dbReference type="PANTHER" id="PTHR48111:SF1">
    <property type="entry name" value="TWO-COMPONENT RESPONSE REGULATOR ORR33"/>
    <property type="match status" value="1"/>
</dbReference>
<dbReference type="GO" id="GO:0006355">
    <property type="term" value="P:regulation of DNA-templated transcription"/>
    <property type="evidence" value="ECO:0007669"/>
    <property type="project" value="TreeGrafter"/>
</dbReference>
<dbReference type="GO" id="GO:0000156">
    <property type="term" value="F:phosphorelay response regulator activity"/>
    <property type="evidence" value="ECO:0007669"/>
    <property type="project" value="TreeGrafter"/>
</dbReference>
<gene>
    <name evidence="9" type="ORF">B1A74_08490</name>
</gene>
<keyword evidence="4" id="KW-0238">DNA-binding</keyword>
<organism evidence="9 10">
    <name type="scientific">Thioalkalivibrio halophilus</name>
    <dbReference type="NCBI Taxonomy" id="252474"/>
    <lineage>
        <taxon>Bacteria</taxon>
        <taxon>Pseudomonadati</taxon>
        <taxon>Pseudomonadota</taxon>
        <taxon>Gammaproteobacteria</taxon>
        <taxon>Chromatiales</taxon>
        <taxon>Ectothiorhodospiraceae</taxon>
        <taxon>Thioalkalivibrio</taxon>
    </lineage>
</organism>
<dbReference type="GO" id="GO:0000976">
    <property type="term" value="F:transcription cis-regulatory region binding"/>
    <property type="evidence" value="ECO:0007669"/>
    <property type="project" value="TreeGrafter"/>
</dbReference>
<name>A0A1V2ZYM6_9GAMM</name>
<keyword evidence="10" id="KW-1185">Reference proteome</keyword>
<evidence type="ECO:0000256" key="1">
    <source>
        <dbReference type="ARBA" id="ARBA00022553"/>
    </source>
</evidence>
<evidence type="ECO:0000313" key="10">
    <source>
        <dbReference type="Proteomes" id="UP000189177"/>
    </source>
</evidence>
<dbReference type="RefSeq" id="WP_077244371.1">
    <property type="nucleotide sequence ID" value="NZ_MUZR01000029.1"/>
</dbReference>
<keyword evidence="1 6" id="KW-0597">Phosphoprotein</keyword>
<dbReference type="Gene3D" id="3.40.50.2300">
    <property type="match status" value="1"/>
</dbReference>
<dbReference type="InterPro" id="IPR011006">
    <property type="entry name" value="CheY-like_superfamily"/>
</dbReference>
<dbReference type="GO" id="GO:0032993">
    <property type="term" value="C:protein-DNA complex"/>
    <property type="evidence" value="ECO:0007669"/>
    <property type="project" value="TreeGrafter"/>
</dbReference>
<reference evidence="9 10" key="1">
    <citation type="submission" date="2017-02" db="EMBL/GenBank/DDBJ databases">
        <title>Genomic diversity within the haloalkaliphilic genus Thioalkalivibrio.</title>
        <authorList>
            <person name="Ahn A.-C."/>
            <person name="Meier-Kolthoff J."/>
            <person name="Overmars L."/>
            <person name="Richter M."/>
            <person name="Woyke T."/>
            <person name="Sorokin D.Y."/>
            <person name="Muyzer G."/>
        </authorList>
    </citation>
    <scope>NUCLEOTIDE SEQUENCE [LARGE SCALE GENOMIC DNA]</scope>
    <source>
        <strain evidence="9 10">HL17</strain>
    </source>
</reference>
<dbReference type="Pfam" id="PF00072">
    <property type="entry name" value="Response_reg"/>
    <property type="match status" value="1"/>
</dbReference>
<dbReference type="SMART" id="SM00448">
    <property type="entry name" value="REC"/>
    <property type="match status" value="1"/>
</dbReference>
<evidence type="ECO:0000256" key="7">
    <source>
        <dbReference type="SAM" id="MobiDB-lite"/>
    </source>
</evidence>
<dbReference type="STRING" id="252474.B1A74_08490"/>
<keyword evidence="2" id="KW-0902">Two-component regulatory system</keyword>
<dbReference type="InterPro" id="IPR011990">
    <property type="entry name" value="TPR-like_helical_dom_sf"/>
</dbReference>
<feature type="modified residue" description="4-aspartylphosphate" evidence="6">
    <location>
        <position position="71"/>
    </location>
</feature>
<dbReference type="InterPro" id="IPR039420">
    <property type="entry name" value="WalR-like"/>
</dbReference>
<feature type="region of interest" description="Disordered" evidence="7">
    <location>
        <begin position="402"/>
        <end position="422"/>
    </location>
</feature>
<dbReference type="SMART" id="SM00028">
    <property type="entry name" value="TPR"/>
    <property type="match status" value="3"/>
</dbReference>
<dbReference type="AlphaFoldDB" id="A0A1V2ZYM6"/>
<keyword evidence="5" id="KW-0804">Transcription</keyword>
<feature type="domain" description="Response regulatory" evidence="8">
    <location>
        <begin position="21"/>
        <end position="140"/>
    </location>
</feature>
<dbReference type="SUPFAM" id="SSF48452">
    <property type="entry name" value="TPR-like"/>
    <property type="match status" value="1"/>
</dbReference>
<dbReference type="EMBL" id="MUZR01000029">
    <property type="protein sequence ID" value="OOC09923.1"/>
    <property type="molecule type" value="Genomic_DNA"/>
</dbReference>
<sequence>MSTAAPPSRAGSAGRPLSRLAVLVVDDFANMRATLREMLLTSGFEDIDLARDGVDALDKLERRRYDIVLCDYNLGDGPDGQQVLDRAREQGWVGPATVFVMVTAENSNEMVMGALESGPDAYLSKPFNRELLVVRLQRALRRRDPLRALDPLWRRGEIAQARAEAERMLAAGEGRAADLQRLRSDLALAEGEPGVAAEAARAVTGETTPPWAQARLGEVAEVEGNLAAAEEAYRAAIAATPYYMPAHDRLAFVLERTGREREALDVLVAAAERSPKSLARQRALGQLALAQGEYDRAARAWRYAMALATQMQIPHPGDMAYQLEALIARGATREARTKLQILESDYRGHPEVAWWVVVTRLRLLLAGVAVDRAGLLGQLDAAMAAGSPPPALREVLPELLEQAGEGERARSLRTSNGGPGET</sequence>
<dbReference type="OrthoDB" id="7298659at2"/>
<comment type="caution">
    <text evidence="9">The sequence shown here is derived from an EMBL/GenBank/DDBJ whole genome shotgun (WGS) entry which is preliminary data.</text>
</comment>
<dbReference type="InterPro" id="IPR019734">
    <property type="entry name" value="TPR_rpt"/>
</dbReference>
<dbReference type="GO" id="GO:0005829">
    <property type="term" value="C:cytosol"/>
    <property type="evidence" value="ECO:0007669"/>
    <property type="project" value="TreeGrafter"/>
</dbReference>
<protein>
    <submittedName>
        <fullName evidence="9">Response regulator</fullName>
    </submittedName>
</protein>
<keyword evidence="3" id="KW-0805">Transcription regulation</keyword>
<dbReference type="SUPFAM" id="SSF52172">
    <property type="entry name" value="CheY-like"/>
    <property type="match status" value="1"/>
</dbReference>
<dbReference type="Proteomes" id="UP000189177">
    <property type="component" value="Unassembled WGS sequence"/>
</dbReference>
<evidence type="ECO:0000256" key="2">
    <source>
        <dbReference type="ARBA" id="ARBA00023012"/>
    </source>
</evidence>
<evidence type="ECO:0000256" key="6">
    <source>
        <dbReference type="PROSITE-ProRule" id="PRU00169"/>
    </source>
</evidence>
<evidence type="ECO:0000256" key="3">
    <source>
        <dbReference type="ARBA" id="ARBA00023015"/>
    </source>
</evidence>
<dbReference type="PROSITE" id="PS50110">
    <property type="entry name" value="RESPONSE_REGULATORY"/>
    <property type="match status" value="1"/>
</dbReference>
<accession>A0A1V2ZYM6</accession>
<dbReference type="InterPro" id="IPR001789">
    <property type="entry name" value="Sig_transdc_resp-reg_receiver"/>
</dbReference>
<evidence type="ECO:0000256" key="5">
    <source>
        <dbReference type="ARBA" id="ARBA00023163"/>
    </source>
</evidence>
<proteinExistence type="predicted"/>
<evidence type="ECO:0000313" key="9">
    <source>
        <dbReference type="EMBL" id="OOC09923.1"/>
    </source>
</evidence>
<dbReference type="CDD" id="cd17589">
    <property type="entry name" value="REC_TPR"/>
    <property type="match status" value="1"/>
</dbReference>